<keyword evidence="3" id="KW-1185">Reference proteome</keyword>
<organism evidence="2 3">
    <name type="scientific">Apiospora aurea</name>
    <dbReference type="NCBI Taxonomy" id="335848"/>
    <lineage>
        <taxon>Eukaryota</taxon>
        <taxon>Fungi</taxon>
        <taxon>Dikarya</taxon>
        <taxon>Ascomycota</taxon>
        <taxon>Pezizomycotina</taxon>
        <taxon>Sordariomycetes</taxon>
        <taxon>Xylariomycetidae</taxon>
        <taxon>Amphisphaeriales</taxon>
        <taxon>Apiosporaceae</taxon>
        <taxon>Apiospora</taxon>
    </lineage>
</organism>
<dbReference type="GeneID" id="92069750"/>
<reference evidence="2 3" key="1">
    <citation type="submission" date="2023-01" db="EMBL/GenBank/DDBJ databases">
        <title>Analysis of 21 Apiospora genomes using comparative genomics revels a genus with tremendous synthesis potential of carbohydrate active enzymes and secondary metabolites.</title>
        <authorList>
            <person name="Sorensen T."/>
        </authorList>
    </citation>
    <scope>NUCLEOTIDE SEQUENCE [LARGE SCALE GENOMIC DNA]</scope>
    <source>
        <strain evidence="2 3">CBS 24483</strain>
    </source>
</reference>
<dbReference type="Proteomes" id="UP001391051">
    <property type="component" value="Unassembled WGS sequence"/>
</dbReference>
<comment type="caution">
    <text evidence="2">The sequence shown here is derived from an EMBL/GenBank/DDBJ whole genome shotgun (WGS) entry which is preliminary data.</text>
</comment>
<evidence type="ECO:0000256" key="1">
    <source>
        <dbReference type="SAM" id="MobiDB-lite"/>
    </source>
</evidence>
<evidence type="ECO:0000313" key="3">
    <source>
        <dbReference type="Proteomes" id="UP001391051"/>
    </source>
</evidence>
<dbReference type="EMBL" id="JAQQWE010000001">
    <property type="protein sequence ID" value="KAK7966189.1"/>
    <property type="molecule type" value="Genomic_DNA"/>
</dbReference>
<protein>
    <submittedName>
        <fullName evidence="2">Uncharacterized protein</fullName>
    </submittedName>
</protein>
<evidence type="ECO:0000313" key="2">
    <source>
        <dbReference type="EMBL" id="KAK7966189.1"/>
    </source>
</evidence>
<accession>A0ABR1QU61</accession>
<gene>
    <name evidence="2" type="ORF">PG986_000466</name>
</gene>
<dbReference type="RefSeq" id="XP_066705581.1">
    <property type="nucleotide sequence ID" value="XM_066836688.1"/>
</dbReference>
<name>A0ABR1QU61_9PEZI</name>
<proteinExistence type="predicted"/>
<sequence>MVRWTWYDRQCDNGAAGNGMPGGASSYTNIDDWRFQERQHPQQLQQHYTTPVQPPMTVHQAAAPKKKAAEPLVAVTSAVAAAGTPTEAARILATVTVAVADAVAPAQPEPDPEPQPERASEKAGRDLVAPLLHLLAKSILRGVHARAVLYGLV</sequence>
<feature type="region of interest" description="Disordered" evidence="1">
    <location>
        <begin position="103"/>
        <end position="123"/>
    </location>
</feature>